<proteinExistence type="predicted"/>
<reference evidence="3 4" key="1">
    <citation type="submission" date="2020-10" db="EMBL/GenBank/DDBJ databases">
        <title>Connecting structure to function with the recovery of over 1000 high-quality activated sludge metagenome-assembled genomes encoding full-length rRNA genes using long-read sequencing.</title>
        <authorList>
            <person name="Singleton C.M."/>
            <person name="Petriglieri F."/>
            <person name="Kristensen J.M."/>
            <person name="Kirkegaard R.H."/>
            <person name="Michaelsen T.Y."/>
            <person name="Andersen M.H."/>
            <person name="Karst S.M."/>
            <person name="Dueholm M.S."/>
            <person name="Nielsen P.H."/>
            <person name="Albertsen M."/>
        </authorList>
    </citation>
    <scope>NUCLEOTIDE SEQUENCE [LARGE SCALE GENOMIC DNA]</scope>
    <source>
        <strain evidence="3">Fred_18-Q3-R57-64_BAT3C.720</strain>
    </source>
</reference>
<dbReference type="Pfam" id="PF05036">
    <property type="entry name" value="SPOR"/>
    <property type="match status" value="1"/>
</dbReference>
<dbReference type="Gene3D" id="3.30.70.1070">
    <property type="entry name" value="Sporulation related repeat"/>
    <property type="match status" value="1"/>
</dbReference>
<evidence type="ECO:0000313" key="3">
    <source>
        <dbReference type="EMBL" id="MBK7955917.1"/>
    </source>
</evidence>
<keyword evidence="1" id="KW-0812">Transmembrane</keyword>
<dbReference type="InterPro" id="IPR036680">
    <property type="entry name" value="SPOR-like_sf"/>
</dbReference>
<protein>
    <submittedName>
        <fullName evidence="3">SPOR domain-containing protein</fullName>
    </submittedName>
</protein>
<dbReference type="InterPro" id="IPR007730">
    <property type="entry name" value="SPOR-like_dom"/>
</dbReference>
<organism evidence="3 4">
    <name type="scientific">Candidatus Accumulibacter affinis</name>
    <dbReference type="NCBI Taxonomy" id="2954384"/>
    <lineage>
        <taxon>Bacteria</taxon>
        <taxon>Pseudomonadati</taxon>
        <taxon>Pseudomonadota</taxon>
        <taxon>Betaproteobacteria</taxon>
        <taxon>Candidatus Accumulibacter</taxon>
    </lineage>
</organism>
<evidence type="ECO:0000256" key="1">
    <source>
        <dbReference type="SAM" id="Phobius"/>
    </source>
</evidence>
<keyword evidence="1" id="KW-1133">Transmembrane helix</keyword>
<accession>A0A935W581</accession>
<comment type="caution">
    <text evidence="3">The sequence shown here is derived from an EMBL/GenBank/DDBJ whole genome shotgun (WGS) entry which is preliminary data.</text>
</comment>
<dbReference type="SUPFAM" id="SSF110997">
    <property type="entry name" value="Sporulation related repeat"/>
    <property type="match status" value="1"/>
</dbReference>
<keyword evidence="1" id="KW-0472">Membrane</keyword>
<sequence length="225" mass="23864">MLRRLQRRRTCSPPVSPLLGTAGAMIDRQAARRRQLQWRMRAAVLLALVLLAALTLLDELSTPDEAMLDSPQFTQPVAVRKVAAKAVEPLERLAPLVDNVPVRTVVAAQASGAAIETVRPAADSLPASPALPAPPGAAAAPAVEQVLVEPSRAASGHLLQSGVLPDRRQAEELQAQLLQEGIPARVETRLQIGPFKTAAEAEAARRKLKVLGVDGLIVAGEGRRP</sequence>
<dbReference type="AlphaFoldDB" id="A0A935W581"/>
<dbReference type="GO" id="GO:0042834">
    <property type="term" value="F:peptidoglycan binding"/>
    <property type="evidence" value="ECO:0007669"/>
    <property type="project" value="InterPro"/>
</dbReference>
<dbReference type="Proteomes" id="UP000706151">
    <property type="component" value="Unassembled WGS sequence"/>
</dbReference>
<name>A0A935W581_9PROT</name>
<evidence type="ECO:0000313" key="4">
    <source>
        <dbReference type="Proteomes" id="UP000706151"/>
    </source>
</evidence>
<feature type="transmembrane region" description="Helical" evidence="1">
    <location>
        <begin position="38"/>
        <end position="57"/>
    </location>
</feature>
<feature type="domain" description="SPOR" evidence="2">
    <location>
        <begin position="154"/>
        <end position="218"/>
    </location>
</feature>
<evidence type="ECO:0000259" key="2">
    <source>
        <dbReference type="Pfam" id="PF05036"/>
    </source>
</evidence>
<dbReference type="EMBL" id="JADJOT010000011">
    <property type="protein sequence ID" value="MBK7955917.1"/>
    <property type="molecule type" value="Genomic_DNA"/>
</dbReference>
<gene>
    <name evidence="3" type="ORF">IPK02_19340</name>
</gene>